<accession>A0A9N9WZ08</accession>
<sequence>MSTIKESEGKIVWKTADQDDFYVLKIENDEDVRAICHEFISSELSNDSTGILSGSVTNEFYSLEDLGTSNGFNLLFLSVLNNCHEDVEKLCKYNFEIDQEFTIEDESLQTKSFSAIDKAWDNFVNAKDTNVKDASNKIIMSLLNVNSKIPKGFESSTASDEVRNFVKAAKILHEFVDTKDMKGIKDGVSRNRHLWYFYDENNQSLMARALKAADLNIFKLLTSLELSIGPHELQNHKQLYKNLQGEDKEAIHDQNRSTSNSLPSAHIYALLSKCKTAKYNRKHHIYQWKIEEAFEIIDSSAGYPTTGSNSKNGRTKVLKIAAACKNIKIFFDFDHDSTKYFNPLTSINRRGSAYLSGVIEIGARDLLDEKTKFQVIGTLIHELSHLAMSMTYVNGFNPYQMGESAEKTRFEVKVRVNCENKKDSEELIRLVFDNYEEHEYDYELIVRPYHMMMKYFNDSNKINDCRCDFVELFVYLEDVVEKEFDEILKICEKLYDDNENIKFSQLTKPMQAKILKEQIYFQGAKTSISRIIKNDAKSSISIINASILNLLQPTKIRTILFSTTDVKFGDELEITSKYDFVERQFKSNVPHRSCLKFKEVKKIVNDSKIFILSCKAGEGKSTVFEIFCKKFKNDYCFKHYWISYLKLKKNQKILDYFFKRYQNLNINKISELICSMILPHTRFQDFKYDSDFEVRIFKKLFQNGKAILFFDGIDEISPELNEFIIEILKTIKELTKNQIWISTRPQFANPIKHALNGNLFTFESYNAPDRKKMIKNIAKKLKFKSHISEILKIFTKEFHNVYNPFLIETITELYEDNKFLISTNIGQMFKNIVYAQYEKMNHIIDSKNRFILDDFKFLYQFLSLKFLFNEDQIRNLSIINNWEREKKNWPFEKIQRYGYVSVDPDFLQTGDTTSIDFIHSLYAEYFASVYVFENVFNKNKSEEEIENIFAILKSIYLIGPSILISLLKNDEENQKLPKKMKILIKNKIEEILIQPASQTINQELKFWSLFIRHEHKVLAELRDKKIQINNADIIDKLQEIGTHMKVLEILQCMFAEWGEDYDQKLKSYLEKLGAKVENSFVDFNLIPTIKWFKSYREKMFLLALARNAKTYLEHIIKKYKNHTSLKTLRKYYGFPSISLFFLCDEKSFKEFVVKNSDENDFFNNVIEEFLSVAKIDRNYKKFKEIIKSLRVNENISKNFVKKLLEEEVFEQIIKHYQPNNKRAIENNKSSNNEHVNNSSRFNFFSLFDMFFNFFLNFQIGHVCTVDKRYTSKKLKNFRRNKKKINWKERRM</sequence>
<reference evidence="1" key="1">
    <citation type="submission" date="2022-01" db="EMBL/GenBank/DDBJ databases">
        <authorList>
            <person name="King R."/>
        </authorList>
    </citation>
    <scope>NUCLEOTIDE SEQUENCE</scope>
</reference>
<dbReference type="OrthoDB" id="7739966at2759"/>
<dbReference type="Gene3D" id="3.40.50.300">
    <property type="entry name" value="P-loop containing nucleotide triphosphate hydrolases"/>
    <property type="match status" value="1"/>
</dbReference>
<proteinExistence type="predicted"/>
<gene>
    <name evidence="1" type="ORF">CHIRRI_LOCUS14454</name>
</gene>
<dbReference type="Proteomes" id="UP001153620">
    <property type="component" value="Chromosome 4"/>
</dbReference>
<name>A0A9N9WZ08_9DIPT</name>
<evidence type="ECO:0008006" key="3">
    <source>
        <dbReference type="Google" id="ProtNLM"/>
    </source>
</evidence>
<keyword evidence="2" id="KW-1185">Reference proteome</keyword>
<protein>
    <recommendedName>
        <fullName evidence="3">NACHT domain-containing protein</fullName>
    </recommendedName>
</protein>
<reference evidence="1" key="2">
    <citation type="submission" date="2022-10" db="EMBL/GenBank/DDBJ databases">
        <authorList>
            <consortium name="ENA_rothamsted_submissions"/>
            <consortium name="culmorum"/>
            <person name="King R."/>
        </authorList>
    </citation>
    <scope>NUCLEOTIDE SEQUENCE</scope>
</reference>
<dbReference type="SUPFAM" id="SSF52540">
    <property type="entry name" value="P-loop containing nucleoside triphosphate hydrolases"/>
    <property type="match status" value="1"/>
</dbReference>
<evidence type="ECO:0000313" key="2">
    <source>
        <dbReference type="Proteomes" id="UP001153620"/>
    </source>
</evidence>
<organism evidence="1 2">
    <name type="scientific">Chironomus riparius</name>
    <dbReference type="NCBI Taxonomy" id="315576"/>
    <lineage>
        <taxon>Eukaryota</taxon>
        <taxon>Metazoa</taxon>
        <taxon>Ecdysozoa</taxon>
        <taxon>Arthropoda</taxon>
        <taxon>Hexapoda</taxon>
        <taxon>Insecta</taxon>
        <taxon>Pterygota</taxon>
        <taxon>Neoptera</taxon>
        <taxon>Endopterygota</taxon>
        <taxon>Diptera</taxon>
        <taxon>Nematocera</taxon>
        <taxon>Chironomoidea</taxon>
        <taxon>Chironomidae</taxon>
        <taxon>Chironominae</taxon>
        <taxon>Chironomus</taxon>
    </lineage>
</organism>
<dbReference type="InterPro" id="IPR027417">
    <property type="entry name" value="P-loop_NTPase"/>
</dbReference>
<evidence type="ECO:0000313" key="1">
    <source>
        <dbReference type="EMBL" id="CAG9811647.1"/>
    </source>
</evidence>
<dbReference type="EMBL" id="OU895880">
    <property type="protein sequence ID" value="CAG9811647.1"/>
    <property type="molecule type" value="Genomic_DNA"/>
</dbReference>